<keyword evidence="6" id="KW-0548">Nucleotidyltransferase</keyword>
<dbReference type="SUPFAM" id="SSF52402">
    <property type="entry name" value="Adenine nucleotide alpha hydrolases-like"/>
    <property type="match status" value="1"/>
</dbReference>
<evidence type="ECO:0000256" key="3">
    <source>
        <dbReference type="ARBA" id="ARBA00022630"/>
    </source>
</evidence>
<dbReference type="InterPro" id="IPR002500">
    <property type="entry name" value="PAPS_reduct_dom"/>
</dbReference>
<dbReference type="Gene3D" id="3.40.50.620">
    <property type="entry name" value="HUPs"/>
    <property type="match status" value="1"/>
</dbReference>
<dbReference type="PANTHER" id="PTHR23293">
    <property type="entry name" value="FAD SYNTHETASE-RELATED FMN ADENYLYLTRANSFERASE"/>
    <property type="match status" value="1"/>
</dbReference>
<feature type="compositionally biased region" description="Basic and acidic residues" evidence="13">
    <location>
        <begin position="130"/>
        <end position="148"/>
    </location>
</feature>
<dbReference type="eggNOG" id="KOG2644">
    <property type="taxonomic scope" value="Eukaryota"/>
</dbReference>
<feature type="region of interest" description="Disordered" evidence="13">
    <location>
        <begin position="1"/>
        <end position="42"/>
    </location>
</feature>
<dbReference type="Proteomes" id="UP000019484">
    <property type="component" value="Unassembled WGS sequence"/>
</dbReference>
<dbReference type="AlphaFoldDB" id="W9YP72"/>
<evidence type="ECO:0000256" key="4">
    <source>
        <dbReference type="ARBA" id="ARBA00022643"/>
    </source>
</evidence>
<evidence type="ECO:0000256" key="12">
    <source>
        <dbReference type="ARBA" id="ARBA00049494"/>
    </source>
</evidence>
<comment type="catalytic activity">
    <reaction evidence="12">
        <text>FMN + ATP + H(+) = FAD + diphosphate</text>
        <dbReference type="Rhea" id="RHEA:17237"/>
        <dbReference type="ChEBI" id="CHEBI:15378"/>
        <dbReference type="ChEBI" id="CHEBI:30616"/>
        <dbReference type="ChEBI" id="CHEBI:33019"/>
        <dbReference type="ChEBI" id="CHEBI:57692"/>
        <dbReference type="ChEBI" id="CHEBI:58210"/>
        <dbReference type="EC" id="2.7.7.2"/>
    </reaction>
</comment>
<keyword evidence="9" id="KW-0067">ATP-binding</keyword>
<feature type="domain" description="Phosphoadenosine phosphosulphate reductase" evidence="14">
    <location>
        <begin position="288"/>
        <end position="371"/>
    </location>
</feature>
<comment type="pathway">
    <text evidence="1">Cofactor biosynthesis; FAD biosynthesis; FAD from FMN: step 1/1.</text>
</comment>
<reference evidence="15 16" key="1">
    <citation type="submission" date="2013-03" db="EMBL/GenBank/DDBJ databases">
        <title>The Genome Sequence of Capronia coronata CBS 617.96.</title>
        <authorList>
            <consortium name="The Broad Institute Genomics Platform"/>
            <person name="Cuomo C."/>
            <person name="de Hoog S."/>
            <person name="Gorbushina A."/>
            <person name="Walker B."/>
            <person name="Young S.K."/>
            <person name="Zeng Q."/>
            <person name="Gargeya S."/>
            <person name="Fitzgerald M."/>
            <person name="Haas B."/>
            <person name="Abouelleil A."/>
            <person name="Allen A.W."/>
            <person name="Alvarado L."/>
            <person name="Arachchi H.M."/>
            <person name="Berlin A.M."/>
            <person name="Chapman S.B."/>
            <person name="Gainer-Dewar J."/>
            <person name="Goldberg J."/>
            <person name="Griggs A."/>
            <person name="Gujja S."/>
            <person name="Hansen M."/>
            <person name="Howarth C."/>
            <person name="Imamovic A."/>
            <person name="Ireland A."/>
            <person name="Larimer J."/>
            <person name="McCowan C."/>
            <person name="Murphy C."/>
            <person name="Pearson M."/>
            <person name="Poon T.W."/>
            <person name="Priest M."/>
            <person name="Roberts A."/>
            <person name="Saif S."/>
            <person name="Shea T."/>
            <person name="Sisk P."/>
            <person name="Sykes S."/>
            <person name="Wortman J."/>
            <person name="Nusbaum C."/>
            <person name="Birren B."/>
        </authorList>
    </citation>
    <scope>NUCLEOTIDE SEQUENCE [LARGE SCALE GENOMIC DNA]</scope>
    <source>
        <strain evidence="15 16">CBS 617.96</strain>
    </source>
</reference>
<evidence type="ECO:0000256" key="1">
    <source>
        <dbReference type="ARBA" id="ARBA00004726"/>
    </source>
</evidence>
<keyword evidence="7" id="KW-0547">Nucleotide-binding</keyword>
<evidence type="ECO:0000256" key="11">
    <source>
        <dbReference type="ARBA" id="ARBA00031871"/>
    </source>
</evidence>
<evidence type="ECO:0000313" key="16">
    <source>
        <dbReference type="Proteomes" id="UP000019484"/>
    </source>
</evidence>
<dbReference type="HOGENOM" id="CLU_056971_0_0_1"/>
<evidence type="ECO:0000256" key="8">
    <source>
        <dbReference type="ARBA" id="ARBA00022827"/>
    </source>
</evidence>
<evidence type="ECO:0000256" key="10">
    <source>
        <dbReference type="ARBA" id="ARBA00031145"/>
    </source>
</evidence>
<feature type="compositionally biased region" description="Polar residues" evidence="13">
    <location>
        <begin position="1"/>
        <end position="19"/>
    </location>
</feature>
<dbReference type="PANTHER" id="PTHR23293:SF9">
    <property type="entry name" value="FAD SYNTHASE"/>
    <property type="match status" value="1"/>
</dbReference>
<evidence type="ECO:0000259" key="14">
    <source>
        <dbReference type="Pfam" id="PF01507"/>
    </source>
</evidence>
<keyword evidence="4" id="KW-0288">FMN</keyword>
<dbReference type="GO" id="GO:0006747">
    <property type="term" value="P:FAD biosynthetic process"/>
    <property type="evidence" value="ECO:0007669"/>
    <property type="project" value="TreeGrafter"/>
</dbReference>
<evidence type="ECO:0000256" key="13">
    <source>
        <dbReference type="SAM" id="MobiDB-lite"/>
    </source>
</evidence>
<dbReference type="Pfam" id="PF01507">
    <property type="entry name" value="PAPS_reduct"/>
    <property type="match status" value="1"/>
</dbReference>
<gene>
    <name evidence="15" type="ORF">A1O1_02722</name>
</gene>
<proteinExistence type="predicted"/>
<accession>W9YP72</accession>
<dbReference type="STRING" id="1182541.W9YP72"/>
<evidence type="ECO:0000256" key="7">
    <source>
        <dbReference type="ARBA" id="ARBA00022741"/>
    </source>
</evidence>
<dbReference type="EMBL" id="AMWN01000002">
    <property type="protein sequence ID" value="EXJ94328.1"/>
    <property type="molecule type" value="Genomic_DNA"/>
</dbReference>
<evidence type="ECO:0000313" key="15">
    <source>
        <dbReference type="EMBL" id="EXJ94328.1"/>
    </source>
</evidence>
<evidence type="ECO:0000256" key="2">
    <source>
        <dbReference type="ARBA" id="ARBA00012393"/>
    </source>
</evidence>
<protein>
    <recommendedName>
        <fullName evidence="2">FAD synthase</fullName>
        <ecNumber evidence="2">2.7.7.2</ecNumber>
    </recommendedName>
    <alternativeName>
        <fullName evidence="10">FAD pyrophosphorylase</fullName>
    </alternativeName>
    <alternativeName>
        <fullName evidence="11">FMN adenylyltransferase</fullName>
    </alternativeName>
</protein>
<keyword evidence="5" id="KW-0808">Transferase</keyword>
<evidence type="ECO:0000256" key="9">
    <source>
        <dbReference type="ARBA" id="ARBA00022840"/>
    </source>
</evidence>
<dbReference type="CDD" id="cd23948">
    <property type="entry name" value="FAD_synthase"/>
    <property type="match status" value="1"/>
</dbReference>
<comment type="caution">
    <text evidence="15">The sequence shown here is derived from an EMBL/GenBank/DDBJ whole genome shotgun (WGS) entry which is preliminary data.</text>
</comment>
<dbReference type="GO" id="GO:0005524">
    <property type="term" value="F:ATP binding"/>
    <property type="evidence" value="ECO:0007669"/>
    <property type="project" value="UniProtKB-KW"/>
</dbReference>
<sequence length="404" mass="44946">MNATSLPPNAPMTNGTRTTGHGEADVSSTGISKSNNDSSSLSPSSLQDICALLHAQVNAFLTSPPPDEVTKRTQAQTKIALEVIVKALQDYKYGTLSISYNGGKDCLVLLIMYLAVLHTHFTQPTNRRKGNLDREPEPEPEPETKTEQDTQTETQTQTTSRHSSSIPTSIPAIYAKPPDPFPAVTEFVEYSSKLYHLDLTHISTNPGPRPREHSHSNPPLTHPFPFPFPPPLKEIDNGIDSSINITNIDSNVTTTTTTTTTNETTTTTSKPIISFRDAFALYLAAHPSVKAIFVGTRRTDPHGSHLTHFDPTDHNWPAFMRVHPIIDWHLSEIWCFLRSPHLRDPISGGPLRYCPMYDEGYTSLGGINDTLKNPKLKYMDENGVERYRPAYEMTEDEGERLGRE</sequence>
<dbReference type="InterPro" id="IPR014729">
    <property type="entry name" value="Rossmann-like_a/b/a_fold"/>
</dbReference>
<dbReference type="OrthoDB" id="270728at2759"/>
<feature type="compositionally biased region" description="Low complexity" evidence="13">
    <location>
        <begin position="149"/>
        <end position="159"/>
    </location>
</feature>
<dbReference type="GeneID" id="19157621"/>
<dbReference type="RefSeq" id="XP_007721822.1">
    <property type="nucleotide sequence ID" value="XM_007723632.1"/>
</dbReference>
<feature type="region of interest" description="Disordered" evidence="13">
    <location>
        <begin position="124"/>
        <end position="172"/>
    </location>
</feature>
<feature type="compositionally biased region" description="Low complexity" evidence="13">
    <location>
        <begin position="27"/>
        <end position="42"/>
    </location>
</feature>
<evidence type="ECO:0000256" key="5">
    <source>
        <dbReference type="ARBA" id="ARBA00022679"/>
    </source>
</evidence>
<keyword evidence="8" id="KW-0274">FAD</keyword>
<keyword evidence="3" id="KW-0285">Flavoprotein</keyword>
<dbReference type="GO" id="GO:0003919">
    <property type="term" value="F:FMN adenylyltransferase activity"/>
    <property type="evidence" value="ECO:0007669"/>
    <property type="project" value="UniProtKB-EC"/>
</dbReference>
<dbReference type="EC" id="2.7.7.2" evidence="2"/>
<organism evidence="15 16">
    <name type="scientific">Capronia coronata CBS 617.96</name>
    <dbReference type="NCBI Taxonomy" id="1182541"/>
    <lineage>
        <taxon>Eukaryota</taxon>
        <taxon>Fungi</taxon>
        <taxon>Dikarya</taxon>
        <taxon>Ascomycota</taxon>
        <taxon>Pezizomycotina</taxon>
        <taxon>Eurotiomycetes</taxon>
        <taxon>Chaetothyriomycetidae</taxon>
        <taxon>Chaetothyriales</taxon>
        <taxon>Herpotrichiellaceae</taxon>
        <taxon>Capronia</taxon>
    </lineage>
</organism>
<name>W9YP72_9EURO</name>
<keyword evidence="16" id="KW-1185">Reference proteome</keyword>
<evidence type="ECO:0000256" key="6">
    <source>
        <dbReference type="ARBA" id="ARBA00022695"/>
    </source>
</evidence>